<dbReference type="InterPro" id="IPR036871">
    <property type="entry name" value="PX_dom_sf"/>
</dbReference>
<dbReference type="Gene3D" id="3.30.1520.10">
    <property type="entry name" value="Phox-like domain"/>
    <property type="match status" value="1"/>
</dbReference>
<dbReference type="Gene3D" id="1.20.1270.60">
    <property type="entry name" value="Arfaptin homology (AH) domain/BAR domain"/>
    <property type="match status" value="1"/>
</dbReference>
<dbReference type="PANTHER" id="PTHR10555">
    <property type="entry name" value="SORTING NEXIN"/>
    <property type="match status" value="1"/>
</dbReference>
<evidence type="ECO:0000313" key="5">
    <source>
        <dbReference type="Proteomes" id="UP000193920"/>
    </source>
</evidence>
<gene>
    <name evidence="4" type="ORF">LY90DRAFT_671030</name>
</gene>
<organism evidence="4 5">
    <name type="scientific">Neocallimastix californiae</name>
    <dbReference type="NCBI Taxonomy" id="1754190"/>
    <lineage>
        <taxon>Eukaryota</taxon>
        <taxon>Fungi</taxon>
        <taxon>Fungi incertae sedis</taxon>
        <taxon>Chytridiomycota</taxon>
        <taxon>Chytridiomycota incertae sedis</taxon>
        <taxon>Neocallimastigomycetes</taxon>
        <taxon>Neocallimastigales</taxon>
        <taxon>Neocallimastigaceae</taxon>
        <taxon>Neocallimastix</taxon>
    </lineage>
</organism>
<dbReference type="InterPro" id="IPR015404">
    <property type="entry name" value="Vps5_C"/>
</dbReference>
<evidence type="ECO:0000313" key="4">
    <source>
        <dbReference type="EMBL" id="ORY48352.1"/>
    </source>
</evidence>
<reference evidence="4 5" key="1">
    <citation type="submission" date="2016-08" db="EMBL/GenBank/DDBJ databases">
        <title>A Parts List for Fungal Cellulosomes Revealed by Comparative Genomics.</title>
        <authorList>
            <consortium name="DOE Joint Genome Institute"/>
            <person name="Haitjema C.H."/>
            <person name="Gilmore S.P."/>
            <person name="Henske J.K."/>
            <person name="Solomon K.V."/>
            <person name="De Groot R."/>
            <person name="Kuo A."/>
            <person name="Mondo S.J."/>
            <person name="Salamov A.A."/>
            <person name="Labutti K."/>
            <person name="Zhao Z."/>
            <person name="Chiniquy J."/>
            <person name="Barry K."/>
            <person name="Brewer H.M."/>
            <person name="Purvine S.O."/>
            <person name="Wright A.T."/>
            <person name="Boxma B."/>
            <person name="Van Alen T."/>
            <person name="Hackstein J.H."/>
            <person name="Baker S.E."/>
            <person name="Grigoriev I.V."/>
            <person name="O'Malley M.A."/>
        </authorList>
    </citation>
    <scope>NUCLEOTIDE SEQUENCE [LARGE SCALE GENOMIC DNA]</scope>
    <source>
        <strain evidence="4 5">G1</strain>
    </source>
</reference>
<evidence type="ECO:0000256" key="1">
    <source>
        <dbReference type="SAM" id="Coils"/>
    </source>
</evidence>
<dbReference type="Pfam" id="PF00787">
    <property type="entry name" value="PX"/>
    <property type="match status" value="1"/>
</dbReference>
<dbReference type="GO" id="GO:0035091">
    <property type="term" value="F:phosphatidylinositol binding"/>
    <property type="evidence" value="ECO:0007669"/>
    <property type="project" value="InterPro"/>
</dbReference>
<dbReference type="Pfam" id="PF09325">
    <property type="entry name" value="Vps5"/>
    <property type="match status" value="1"/>
</dbReference>
<feature type="domain" description="PX" evidence="3">
    <location>
        <begin position="59"/>
        <end position="176"/>
    </location>
</feature>
<name>A0A1Y2CMW8_9FUNG</name>
<dbReference type="Proteomes" id="UP000193920">
    <property type="component" value="Unassembled WGS sequence"/>
</dbReference>
<sequence length="431" mass="51413">MLENEKKSSELTSFLDILSPLRKRNNSNTSSENDTTQNDTPNTSNNKEDNNEFYNKLYYKVTVTEQQKNNIDSLLSTQSFFKLQVLTNNPNLPNDEYVIERKNKDFQILYQILLKNNPGNFVQPVIEKYSFNTTHEELLKNRKYSLEKFIKQITTHPVLKKDPIIEKFFSTNKFNEKEPDSNKKFKLFRNLPNNTFLKGPENEEKILNQKLKIELLSNQLKTLIKVLETLLKNQKECISTYDDVIRTLSNFEKSKEEKPISFNIKSIKTVMEKIKKNEKKYHKQDIHDLLIISDEYIQKLDSIKICFNARTRIYNTWMETSQLYKTKLESLNRTKNSWLFEQESLKAKTKEFDELNQKLKKQENEFNTITETIQKELQEFEKLKTEEFLDAIQHWLEILLEKENKKIKAYEKYFIHIEKENQKTTATKEST</sequence>
<dbReference type="PANTHER" id="PTHR10555:SF170">
    <property type="entry name" value="FI18122P1"/>
    <property type="match status" value="1"/>
</dbReference>
<evidence type="ECO:0000259" key="3">
    <source>
        <dbReference type="PROSITE" id="PS50195"/>
    </source>
</evidence>
<keyword evidence="1" id="KW-0175">Coiled coil</keyword>
<feature type="region of interest" description="Disordered" evidence="2">
    <location>
        <begin position="22"/>
        <end position="51"/>
    </location>
</feature>
<dbReference type="STRING" id="1754190.A0A1Y2CMW8"/>
<feature type="compositionally biased region" description="Low complexity" evidence="2">
    <location>
        <begin position="26"/>
        <end position="40"/>
    </location>
</feature>
<dbReference type="PROSITE" id="PS50195">
    <property type="entry name" value="PX"/>
    <property type="match status" value="1"/>
</dbReference>
<dbReference type="SUPFAM" id="SSF64268">
    <property type="entry name" value="PX domain"/>
    <property type="match status" value="1"/>
</dbReference>
<proteinExistence type="predicted"/>
<accession>A0A1Y2CMW8</accession>
<keyword evidence="5" id="KW-1185">Reference proteome</keyword>
<comment type="caution">
    <text evidence="4">The sequence shown here is derived from an EMBL/GenBank/DDBJ whole genome shotgun (WGS) entry which is preliminary data.</text>
</comment>
<feature type="coiled-coil region" evidence="1">
    <location>
        <begin position="342"/>
        <end position="379"/>
    </location>
</feature>
<dbReference type="AlphaFoldDB" id="A0A1Y2CMW8"/>
<evidence type="ECO:0000256" key="2">
    <source>
        <dbReference type="SAM" id="MobiDB-lite"/>
    </source>
</evidence>
<dbReference type="GO" id="GO:0005768">
    <property type="term" value="C:endosome"/>
    <property type="evidence" value="ECO:0007669"/>
    <property type="project" value="TreeGrafter"/>
</dbReference>
<dbReference type="OrthoDB" id="271164at2759"/>
<protein>
    <recommendedName>
        <fullName evidence="3">PX domain-containing protein</fullName>
    </recommendedName>
</protein>
<dbReference type="EMBL" id="MCOG01000102">
    <property type="protein sequence ID" value="ORY48352.1"/>
    <property type="molecule type" value="Genomic_DNA"/>
</dbReference>
<dbReference type="InterPro" id="IPR001683">
    <property type="entry name" value="PX_dom"/>
</dbReference>
<dbReference type="InterPro" id="IPR027267">
    <property type="entry name" value="AH/BAR_dom_sf"/>
</dbReference>